<proteinExistence type="predicted"/>
<gene>
    <name evidence="2" type="ORF">ACFOSS_07230</name>
</gene>
<dbReference type="Gene3D" id="3.40.190.10">
    <property type="entry name" value="Periplasmic binding protein-like II"/>
    <property type="match status" value="2"/>
</dbReference>
<evidence type="ECO:0000313" key="3">
    <source>
        <dbReference type="Proteomes" id="UP001595692"/>
    </source>
</evidence>
<feature type="domain" description="Solute-binding protein family 3/N-terminal" evidence="1">
    <location>
        <begin position="38"/>
        <end position="256"/>
    </location>
</feature>
<dbReference type="EMBL" id="JBHSAF010000006">
    <property type="protein sequence ID" value="MFC3913253.1"/>
    <property type="molecule type" value="Genomic_DNA"/>
</dbReference>
<keyword evidence="3" id="KW-1185">Reference proteome</keyword>
<accession>A0ABV8CMG5</accession>
<name>A0ABV8CMG5_9GAMM</name>
<sequence>MWSRLRRSINGHLWLLGLWLLCASDVQARQALFAAMYDAPPFIMARSTVTSESDAEGIDWELLQELASRSGIDIYPLRYPLGRALKDVGSGKMDIITGLTLQMANQYQLGHLEQPYYQCHVRFYATAALAPKIHRYQDLSGKIIGHVRGADYFHTFDQDRSLRKSAVNHLHQLPGKLLRQYNQLIIAQDCQMDYLLAKLGLQQRIQPTRYDPGIPVSLYVGYSRQTLSASTVSRLNQALRDMLAEGWLQQVADSYIHPLSSPVTPALP</sequence>
<evidence type="ECO:0000259" key="1">
    <source>
        <dbReference type="Pfam" id="PF00497"/>
    </source>
</evidence>
<dbReference type="SUPFAM" id="SSF53850">
    <property type="entry name" value="Periplasmic binding protein-like II"/>
    <property type="match status" value="1"/>
</dbReference>
<dbReference type="RefSeq" id="WP_377151521.1">
    <property type="nucleotide sequence ID" value="NZ_JBHSAF010000006.1"/>
</dbReference>
<evidence type="ECO:0000313" key="2">
    <source>
        <dbReference type="EMBL" id="MFC3913253.1"/>
    </source>
</evidence>
<dbReference type="Pfam" id="PF00497">
    <property type="entry name" value="SBP_bac_3"/>
    <property type="match status" value="1"/>
</dbReference>
<reference evidence="3" key="1">
    <citation type="journal article" date="2019" name="Int. J. Syst. Evol. Microbiol.">
        <title>The Global Catalogue of Microorganisms (GCM) 10K type strain sequencing project: providing services to taxonomists for standard genome sequencing and annotation.</title>
        <authorList>
            <consortium name="The Broad Institute Genomics Platform"/>
            <consortium name="The Broad Institute Genome Sequencing Center for Infectious Disease"/>
            <person name="Wu L."/>
            <person name="Ma J."/>
        </authorList>
    </citation>
    <scope>NUCLEOTIDE SEQUENCE [LARGE SCALE GENOMIC DNA]</scope>
    <source>
        <strain evidence="3">CCUG 54939</strain>
    </source>
</reference>
<comment type="caution">
    <text evidence="2">The sequence shown here is derived from an EMBL/GenBank/DDBJ whole genome shotgun (WGS) entry which is preliminary data.</text>
</comment>
<organism evidence="2 3">
    <name type="scientific">Pseudaeromonas sharmana</name>
    <dbReference type="NCBI Taxonomy" id="328412"/>
    <lineage>
        <taxon>Bacteria</taxon>
        <taxon>Pseudomonadati</taxon>
        <taxon>Pseudomonadota</taxon>
        <taxon>Gammaproteobacteria</taxon>
        <taxon>Aeromonadales</taxon>
        <taxon>Aeromonadaceae</taxon>
        <taxon>Pseudaeromonas</taxon>
    </lineage>
</organism>
<dbReference type="InterPro" id="IPR001638">
    <property type="entry name" value="Solute-binding_3/MltF_N"/>
</dbReference>
<protein>
    <submittedName>
        <fullName evidence="2">Substrate-binding periplasmic protein</fullName>
    </submittedName>
</protein>
<dbReference type="Proteomes" id="UP001595692">
    <property type="component" value="Unassembled WGS sequence"/>
</dbReference>